<dbReference type="EMBL" id="CP021356">
    <property type="protein sequence ID" value="AWK76883.1"/>
    <property type="molecule type" value="Genomic_DNA"/>
</dbReference>
<reference evidence="1 2" key="1">
    <citation type="submission" date="2017-05" db="EMBL/GenBank/DDBJ databases">
        <title>Isolation of Rhodococcus sp. S2-17 biodegrading of BP-3.</title>
        <authorList>
            <person name="Lee Y."/>
            <person name="Kim K.H."/>
            <person name="Chun B.H."/>
            <person name="Jung H.S."/>
            <person name="Jeon C.O."/>
        </authorList>
    </citation>
    <scope>NUCLEOTIDE SEQUENCE [LARGE SCALE GENOMIC DNA]</scope>
    <source>
        <strain evidence="1 2">S2-17</strain>
        <plasmid evidence="2">prb29</plasmid>
    </source>
</reference>
<evidence type="ECO:0008006" key="3">
    <source>
        <dbReference type="Google" id="ProtNLM"/>
    </source>
</evidence>
<dbReference type="OrthoDB" id="580988at2"/>
<protein>
    <recommendedName>
        <fullName evidence="3">DUF4238 domain-containing protein</fullName>
    </recommendedName>
</protein>
<evidence type="ECO:0000313" key="1">
    <source>
        <dbReference type="EMBL" id="AWK76883.1"/>
    </source>
</evidence>
<geneLocation type="plasmid" evidence="2">
    <name>prb29</name>
</geneLocation>
<keyword evidence="1" id="KW-0614">Plasmid</keyword>
<dbReference type="KEGG" id="roz:CBI38_36505"/>
<dbReference type="Pfam" id="PF14022">
    <property type="entry name" value="DUF4238"/>
    <property type="match status" value="1"/>
</dbReference>
<dbReference type="Proteomes" id="UP000245711">
    <property type="component" value="Plasmid pRB29"/>
</dbReference>
<proteinExistence type="predicted"/>
<organism evidence="1 2">
    <name type="scientific">Rhodococcus oxybenzonivorans</name>
    <dbReference type="NCBI Taxonomy" id="1990687"/>
    <lineage>
        <taxon>Bacteria</taxon>
        <taxon>Bacillati</taxon>
        <taxon>Actinomycetota</taxon>
        <taxon>Actinomycetes</taxon>
        <taxon>Mycobacteriales</taxon>
        <taxon>Nocardiaceae</taxon>
        <taxon>Rhodococcus</taxon>
    </lineage>
</organism>
<dbReference type="AlphaFoldDB" id="A0A2S2C7V7"/>
<sequence>MRIDHRWLSDVEIDKSKELTRRSRDRPRRHHHVPQMYVSRWQSAGASSRLIRMTDIDTHETELRNPDSLANAPWFYRISGDDVDSEDVPDLWFEIHMSRVENDAKRWLAALDDLPNGRLLDRELITDLAVFVGLQSQRTVRRRQGELDIDSGIRRFGAREVIGSPEVLPRVCVATGRRYDPARHDALADEIAAELLSRPLVSSAENGAQARAIESTIGLWRNSVVPHLLIQRSWWLYSTNIPLATCDEPVIYLGATQGRDSPEAYALGSAPLLAFPIGPNRLLILAGAAYHPAQPFELDDSDTAAVNFEVAAAAMRYVYERDGSDIARNITVPRRPAFDPQKAETFWESVHPPTRWSPGAGPDWPLQRWSLA</sequence>
<dbReference type="InterPro" id="IPR025332">
    <property type="entry name" value="DUF4238"/>
</dbReference>
<evidence type="ECO:0000313" key="2">
    <source>
        <dbReference type="Proteomes" id="UP000245711"/>
    </source>
</evidence>
<gene>
    <name evidence="1" type="ORF">CBI38_36505</name>
</gene>
<accession>A0A2S2C7V7</accession>
<keyword evidence="2" id="KW-1185">Reference proteome</keyword>
<name>A0A2S2C7V7_9NOCA</name>